<proteinExistence type="inferred from homology"/>
<dbReference type="SFLD" id="SFLDG01129">
    <property type="entry name" value="C1.5:_HAD__Beta-PGM__Phosphata"/>
    <property type="match status" value="1"/>
</dbReference>
<dbReference type="InterPro" id="IPR036412">
    <property type="entry name" value="HAD-like_sf"/>
</dbReference>
<name>A0A1W9ZG49_MYCAI</name>
<keyword evidence="2" id="KW-0378">Hydrolase</keyword>
<dbReference type="PANTHER" id="PTHR43316">
    <property type="entry name" value="HYDROLASE, HALOACID DELAHOGENASE-RELATED"/>
    <property type="match status" value="1"/>
</dbReference>
<dbReference type="RefSeq" id="WP_083064918.1">
    <property type="nucleotide sequence ID" value="NZ_MVHG01000028.1"/>
</dbReference>
<dbReference type="EMBL" id="MVHG01000028">
    <property type="protein sequence ID" value="ORA14636.1"/>
    <property type="molecule type" value="Genomic_DNA"/>
</dbReference>
<dbReference type="Proteomes" id="UP000192707">
    <property type="component" value="Unassembled WGS sequence"/>
</dbReference>
<comment type="caution">
    <text evidence="3">The sequence shown here is derived from an EMBL/GenBank/DDBJ whole genome shotgun (WGS) entry which is preliminary data.</text>
</comment>
<dbReference type="SFLD" id="SFLDS00003">
    <property type="entry name" value="Haloacid_Dehalogenase"/>
    <property type="match status" value="1"/>
</dbReference>
<dbReference type="PANTHER" id="PTHR43316:SF3">
    <property type="entry name" value="HALOACID DEHALOGENASE, TYPE II (AFU_ORTHOLOGUE AFUA_2G07750)-RELATED"/>
    <property type="match status" value="1"/>
</dbReference>
<dbReference type="SUPFAM" id="SSF56784">
    <property type="entry name" value="HAD-like"/>
    <property type="match status" value="1"/>
</dbReference>
<dbReference type="CDD" id="cd02588">
    <property type="entry name" value="HAD_L2-DEX"/>
    <property type="match status" value="1"/>
</dbReference>
<reference evidence="3 4" key="1">
    <citation type="submission" date="2016-12" db="EMBL/GenBank/DDBJ databases">
        <title>The new phylogeny of genus Mycobacterium.</title>
        <authorList>
            <person name="Tortoli E."/>
            <person name="Trovato A."/>
            <person name="Cirillo D.M."/>
        </authorList>
    </citation>
    <scope>NUCLEOTIDE SEQUENCE [LARGE SCALE GENOMIC DNA]</scope>
    <source>
        <strain evidence="3 4">DSM 45069</strain>
    </source>
</reference>
<dbReference type="Pfam" id="PF00702">
    <property type="entry name" value="Hydrolase"/>
    <property type="match status" value="1"/>
</dbReference>
<dbReference type="GO" id="GO:0019120">
    <property type="term" value="F:hydrolase activity, acting on acid halide bonds, in C-halide compounds"/>
    <property type="evidence" value="ECO:0007669"/>
    <property type="project" value="InterPro"/>
</dbReference>
<dbReference type="InterPro" id="IPR023198">
    <property type="entry name" value="PGP-like_dom2"/>
</dbReference>
<dbReference type="Gene3D" id="1.10.150.240">
    <property type="entry name" value="Putative phosphatase, domain 2"/>
    <property type="match status" value="1"/>
</dbReference>
<dbReference type="OrthoDB" id="3774052at2"/>
<protein>
    <submittedName>
        <fullName evidence="3">Haloacid dehalogenase, type II</fullName>
    </submittedName>
</protein>
<evidence type="ECO:0000313" key="3">
    <source>
        <dbReference type="EMBL" id="ORA14636.1"/>
    </source>
</evidence>
<evidence type="ECO:0000313" key="4">
    <source>
        <dbReference type="Proteomes" id="UP000192707"/>
    </source>
</evidence>
<dbReference type="InterPro" id="IPR006439">
    <property type="entry name" value="HAD-SF_hydro_IA"/>
</dbReference>
<dbReference type="AlphaFoldDB" id="A0A1W9ZG49"/>
<dbReference type="NCBIfam" id="TIGR01493">
    <property type="entry name" value="HAD-SF-IA-v2"/>
    <property type="match status" value="1"/>
</dbReference>
<dbReference type="NCBIfam" id="TIGR01428">
    <property type="entry name" value="HAD_type_II"/>
    <property type="match status" value="1"/>
</dbReference>
<evidence type="ECO:0000256" key="2">
    <source>
        <dbReference type="ARBA" id="ARBA00022801"/>
    </source>
</evidence>
<evidence type="ECO:0000256" key="1">
    <source>
        <dbReference type="ARBA" id="ARBA00008106"/>
    </source>
</evidence>
<organism evidence="3 4">
    <name type="scientific">Mycobacterium arosiense ATCC BAA-1401 = DSM 45069</name>
    <dbReference type="NCBI Taxonomy" id="1265311"/>
    <lineage>
        <taxon>Bacteria</taxon>
        <taxon>Bacillati</taxon>
        <taxon>Actinomycetota</taxon>
        <taxon>Actinomycetes</taxon>
        <taxon>Mycobacteriales</taxon>
        <taxon>Mycobacteriaceae</taxon>
        <taxon>Mycobacterium</taxon>
        <taxon>Mycobacterium avium complex (MAC)</taxon>
    </lineage>
</organism>
<dbReference type="InterPro" id="IPR006328">
    <property type="entry name" value="2-HAD"/>
</dbReference>
<dbReference type="Gene3D" id="3.40.50.1000">
    <property type="entry name" value="HAD superfamily/HAD-like"/>
    <property type="match status" value="1"/>
</dbReference>
<accession>A0A1W9ZG49</accession>
<gene>
    <name evidence="3" type="ORF">BST14_13510</name>
</gene>
<dbReference type="InterPro" id="IPR051540">
    <property type="entry name" value="S-2-haloacid_dehalogenase"/>
</dbReference>
<keyword evidence="4" id="KW-1185">Reference proteome</keyword>
<sequence>MTTPSVLIFDVNETLLDIESIAPLFGEVFGDEGVLREWFAQLIMYSMTITLADHYVTFPVLAQGVLRMLGDIHRVDVTDNDLNRLQAQLLAMPAHPDAAEGLAALRDNGFRLATLSNSPPNPDGPTALQSSGLAGFFEHQLSVDARSVFKPSPAVYRYACETIGVPPADCMMVAAHVWDTIGAQSVGFSGALITRRGNAPLPVDGPPRPHIVVRDVRELAERLMSGS</sequence>
<dbReference type="InterPro" id="IPR023214">
    <property type="entry name" value="HAD_sf"/>
</dbReference>
<comment type="similarity">
    <text evidence="1">Belongs to the HAD-like hydrolase superfamily. S-2-haloalkanoic acid dehalogenase family.</text>
</comment>
<dbReference type="PRINTS" id="PR00413">
    <property type="entry name" value="HADHALOGNASE"/>
</dbReference>